<evidence type="ECO:0000313" key="1">
    <source>
        <dbReference type="EMBL" id="VEF78013.1"/>
    </source>
</evidence>
<organism evidence="1 2">
    <name type="scientific">Pseudomonas chlororaphis</name>
    <dbReference type="NCBI Taxonomy" id="587753"/>
    <lineage>
        <taxon>Bacteria</taxon>
        <taxon>Pseudomonadati</taxon>
        <taxon>Pseudomonadota</taxon>
        <taxon>Gammaproteobacteria</taxon>
        <taxon>Pseudomonadales</taxon>
        <taxon>Pseudomonadaceae</taxon>
        <taxon>Pseudomonas</taxon>
    </lineage>
</organism>
<dbReference type="EMBL" id="LR134334">
    <property type="protein sequence ID" value="VEF78013.1"/>
    <property type="molecule type" value="Genomic_DNA"/>
</dbReference>
<protein>
    <submittedName>
        <fullName evidence="1">Uncharacterized protein</fullName>
    </submittedName>
</protein>
<dbReference type="Proteomes" id="UP000277437">
    <property type="component" value="Chromosome"/>
</dbReference>
<evidence type="ECO:0000313" key="2">
    <source>
        <dbReference type="Proteomes" id="UP000277437"/>
    </source>
</evidence>
<gene>
    <name evidence="1" type="ORF">NCTC7357_06421</name>
</gene>
<dbReference type="AlphaFoldDB" id="A0AAX3G5Q7"/>
<reference evidence="1 2" key="1">
    <citation type="submission" date="2018-12" db="EMBL/GenBank/DDBJ databases">
        <authorList>
            <consortium name="Pathogen Informatics"/>
        </authorList>
    </citation>
    <scope>NUCLEOTIDE SEQUENCE [LARGE SCALE GENOMIC DNA]</scope>
    <source>
        <strain evidence="1 2">NCTC7357</strain>
    </source>
</reference>
<proteinExistence type="predicted"/>
<sequence>MGICVKELPGYWMHRAKMPECTWTMLETGHTGLIAFESMSDLLLVSADARFESRVCKPYIEVHDIPLASWANHRNTLANIVIVELTAFDELETMAGIKTIRSAFFESTHSNREPSHIRLFENLSENSRAYP</sequence>
<name>A0AAX3G5Q7_9PSED</name>
<accession>A0AAX3G5Q7</accession>